<evidence type="ECO:0000313" key="3">
    <source>
        <dbReference type="Proteomes" id="UP000242502"/>
    </source>
</evidence>
<keyword evidence="1" id="KW-0472">Membrane</keyword>
<keyword evidence="1" id="KW-1133">Transmembrane helix</keyword>
<dbReference type="AlphaFoldDB" id="A0A1D2QQ69"/>
<keyword evidence="1" id="KW-0812">Transmembrane</keyword>
<protein>
    <recommendedName>
        <fullName evidence="4">DUF58 domain-containing protein</fullName>
    </recommendedName>
</protein>
<evidence type="ECO:0008006" key="4">
    <source>
        <dbReference type="Google" id="ProtNLM"/>
    </source>
</evidence>
<gene>
    <name evidence="2" type="ORF">AB835_07465</name>
</gene>
<dbReference type="Proteomes" id="UP000242502">
    <property type="component" value="Unassembled WGS sequence"/>
</dbReference>
<accession>A0A1D2QQ69</accession>
<sequence length="244" mass="27772">MYNLFENAKHFYQRWLQRRIPPNTYQILYRKHIFIFPTKAGLSFLGTIILLWLLGTNYQNNLIIALAFLLLSLLHTCIFYTYANFSGLSIQLKEVKPCFAKGSASIELVLKQGRKPSANKRDHHRITLGFPGEPVVTVDIKSQHTETVVLPLTVSRRGWHHAERLVVSTIYPLGFIRAWAHLDMDANLLAYPQPIAADLPIAKVIAVTPNDHKESTDRLAVSDGVDDISHLRPYQQGDSPRYIS</sequence>
<comment type="caution">
    <text evidence="2">The sequence shown here is derived from an EMBL/GenBank/DDBJ whole genome shotgun (WGS) entry which is preliminary data.</text>
</comment>
<evidence type="ECO:0000313" key="2">
    <source>
        <dbReference type="EMBL" id="ODS23727.1"/>
    </source>
</evidence>
<feature type="transmembrane region" description="Helical" evidence="1">
    <location>
        <begin position="33"/>
        <end position="55"/>
    </location>
</feature>
<reference evidence="2 3" key="1">
    <citation type="journal article" date="2016" name="Appl. Environ. Microbiol.">
        <title>Lack of Overt Genome Reduction in the Bryostatin-Producing Bryozoan Symbiont "Candidatus Endobugula sertula".</title>
        <authorList>
            <person name="Miller I.J."/>
            <person name="Vanee N."/>
            <person name="Fong S.S."/>
            <person name="Lim-Fong G.E."/>
            <person name="Kwan J.C."/>
        </authorList>
    </citation>
    <scope>NUCLEOTIDE SEQUENCE [LARGE SCALE GENOMIC DNA]</scope>
    <source>
        <strain evidence="2">AB1-4</strain>
    </source>
</reference>
<organism evidence="2 3">
    <name type="scientific">Candidatus Endobugula sertula</name>
    <name type="common">Bugula neritina bacterial symbiont</name>
    <dbReference type="NCBI Taxonomy" id="62101"/>
    <lineage>
        <taxon>Bacteria</taxon>
        <taxon>Pseudomonadati</taxon>
        <taxon>Pseudomonadota</taxon>
        <taxon>Gammaproteobacteria</taxon>
        <taxon>Cellvibrionales</taxon>
        <taxon>Cellvibrionaceae</taxon>
        <taxon>Candidatus Endobugula</taxon>
    </lineage>
</organism>
<proteinExistence type="predicted"/>
<name>A0A1D2QQ69_9GAMM</name>
<dbReference type="PANTHER" id="PTHR34351:SF1">
    <property type="entry name" value="SLR1927 PROTEIN"/>
    <property type="match status" value="1"/>
</dbReference>
<evidence type="ECO:0000256" key="1">
    <source>
        <dbReference type="SAM" id="Phobius"/>
    </source>
</evidence>
<dbReference type="PANTHER" id="PTHR34351">
    <property type="entry name" value="SLR1927 PROTEIN-RELATED"/>
    <property type="match status" value="1"/>
</dbReference>
<dbReference type="STRING" id="62101.AB835_07465"/>
<dbReference type="EMBL" id="MDLC01000022">
    <property type="protein sequence ID" value="ODS23727.1"/>
    <property type="molecule type" value="Genomic_DNA"/>
</dbReference>
<feature type="transmembrane region" description="Helical" evidence="1">
    <location>
        <begin position="61"/>
        <end position="83"/>
    </location>
</feature>